<reference evidence="2" key="1">
    <citation type="submission" date="2017-08" db="EMBL/GenBank/DDBJ databases">
        <title>Assembly of the North American Bullfrog Genome.</title>
        <authorList>
            <person name="Warren R.L."/>
            <person name="Vandervalk B.P."/>
            <person name="Kucuk E."/>
            <person name="Birol I."/>
            <person name="Helbing C."/>
            <person name="Pandoh P."/>
            <person name="Behsaz B."/>
            <person name="Mohamadi H."/>
            <person name="Chu J."/>
            <person name="Jackman S."/>
            <person name="Hammond S.A."/>
            <person name="Veldhoen N."/>
            <person name="Kirk H."/>
            <person name="Zhao Y."/>
            <person name="Coope R."/>
            <person name="Pleasance S."/>
            <person name="Moore R."/>
            <person name="Holt R."/>
        </authorList>
    </citation>
    <scope>NUCLEOTIDE SEQUENCE</scope>
    <source>
        <strain evidence="2">Bruno</strain>
        <tissue evidence="2">Liver</tissue>
    </source>
</reference>
<dbReference type="EMBL" id="KV929601">
    <property type="protein sequence ID" value="PIO34957.1"/>
    <property type="molecule type" value="Genomic_DNA"/>
</dbReference>
<evidence type="ECO:0000313" key="2">
    <source>
        <dbReference type="EMBL" id="PIO34957.1"/>
    </source>
</evidence>
<accession>A0A2G9S481</accession>
<feature type="region of interest" description="Disordered" evidence="1">
    <location>
        <begin position="1"/>
        <end position="39"/>
    </location>
</feature>
<gene>
    <name evidence="2" type="ORF">AB205_0132940</name>
</gene>
<dbReference type="AlphaFoldDB" id="A0A2G9S481"/>
<feature type="compositionally biased region" description="Basic and acidic residues" evidence="1">
    <location>
        <begin position="12"/>
        <end position="29"/>
    </location>
</feature>
<organism evidence="2">
    <name type="scientific">Aquarana catesbeiana</name>
    <name type="common">American bullfrog</name>
    <name type="synonym">Rana catesbeiana</name>
    <dbReference type="NCBI Taxonomy" id="8400"/>
    <lineage>
        <taxon>Eukaryota</taxon>
        <taxon>Metazoa</taxon>
        <taxon>Chordata</taxon>
        <taxon>Craniata</taxon>
        <taxon>Vertebrata</taxon>
        <taxon>Euteleostomi</taxon>
        <taxon>Amphibia</taxon>
        <taxon>Batrachia</taxon>
        <taxon>Anura</taxon>
        <taxon>Neobatrachia</taxon>
        <taxon>Ranoidea</taxon>
        <taxon>Ranidae</taxon>
        <taxon>Aquarana</taxon>
    </lineage>
</organism>
<proteinExistence type="predicted"/>
<sequence length="82" mass="9324">MCETLPKKKREKTQDIRGHQETIPPKEGEIPTPQPKDVDSEVHEVGEIVITTGDMYVVEEETHFTSASAHVLIGRSWWLNVI</sequence>
<evidence type="ECO:0000256" key="1">
    <source>
        <dbReference type="SAM" id="MobiDB-lite"/>
    </source>
</evidence>
<protein>
    <submittedName>
        <fullName evidence="2">Uncharacterized protein</fullName>
    </submittedName>
</protein>
<name>A0A2G9S481_AQUCT</name>